<dbReference type="SUPFAM" id="SSF51604">
    <property type="entry name" value="Enolase C-terminal domain-like"/>
    <property type="match status" value="1"/>
</dbReference>
<keyword evidence="2 7" id="KW-0474">Menaquinone biosynthesis</keyword>
<dbReference type="EC" id="4.2.1.113" evidence="6 7"/>
<keyword evidence="3 7" id="KW-0479">Metal-binding</keyword>
<dbReference type="UniPathway" id="UPA00079"/>
<evidence type="ECO:0000259" key="8">
    <source>
        <dbReference type="SMART" id="SM00922"/>
    </source>
</evidence>
<dbReference type="Pfam" id="PF02746">
    <property type="entry name" value="MR_MLE_N"/>
    <property type="match status" value="1"/>
</dbReference>
<dbReference type="InterPro" id="IPR013341">
    <property type="entry name" value="Mandelate_racemase_N_dom"/>
</dbReference>
<dbReference type="SMART" id="SM00922">
    <property type="entry name" value="MR_MLE"/>
    <property type="match status" value="1"/>
</dbReference>
<evidence type="ECO:0000313" key="9">
    <source>
        <dbReference type="EMBL" id="SDQ76521.1"/>
    </source>
</evidence>
<feature type="domain" description="Mandelate racemase/muconate lactonizing enzyme C-terminal" evidence="8">
    <location>
        <begin position="145"/>
        <end position="237"/>
    </location>
</feature>
<evidence type="ECO:0000256" key="7">
    <source>
        <dbReference type="HAMAP-Rule" id="MF_01933"/>
    </source>
</evidence>
<dbReference type="HAMAP" id="MF_01933">
    <property type="entry name" value="MenC_2"/>
    <property type="match status" value="1"/>
</dbReference>
<keyword evidence="5 7" id="KW-0456">Lyase</keyword>
<dbReference type="STRING" id="553311.SAMN05216231_2442"/>
<dbReference type="Gene3D" id="3.20.20.120">
    <property type="entry name" value="Enolase-like C-terminal domain"/>
    <property type="match status" value="1"/>
</dbReference>
<evidence type="ECO:0000256" key="5">
    <source>
        <dbReference type="ARBA" id="ARBA00023239"/>
    </source>
</evidence>
<dbReference type="InterPro" id="IPR029065">
    <property type="entry name" value="Enolase_C-like"/>
</dbReference>
<evidence type="ECO:0000256" key="2">
    <source>
        <dbReference type="ARBA" id="ARBA00022428"/>
    </source>
</evidence>
<protein>
    <recommendedName>
        <fullName evidence="6 7">o-succinylbenzoate synthase</fullName>
        <shortName evidence="7">OSB synthase</shortName>
        <shortName evidence="7">OSBS</shortName>
        <ecNumber evidence="6 7">4.2.1.113</ecNumber>
    </recommendedName>
    <alternativeName>
        <fullName evidence="7">4-(2'-carboxyphenyl)-4-oxybutyric acid synthase</fullName>
    </alternativeName>
    <alternativeName>
        <fullName evidence="7">o-succinylbenzoic acid synthase</fullName>
    </alternativeName>
</protein>
<keyword evidence="4 7" id="KW-0460">Magnesium</keyword>
<dbReference type="InterPro" id="IPR036849">
    <property type="entry name" value="Enolase-like_C_sf"/>
</dbReference>
<reference evidence="9 10" key="1">
    <citation type="submission" date="2016-10" db="EMBL/GenBank/DDBJ databases">
        <authorList>
            <person name="de Groot N.N."/>
        </authorList>
    </citation>
    <scope>NUCLEOTIDE SEQUENCE [LARGE SCALE GENOMIC DNA]</scope>
    <source>
        <strain evidence="9 10">CGMCC 1.10449</strain>
    </source>
</reference>
<dbReference type="Gene3D" id="3.30.390.10">
    <property type="entry name" value="Enolase-like, N-terminal domain"/>
    <property type="match status" value="1"/>
</dbReference>
<feature type="binding site" evidence="7">
    <location>
        <position position="216"/>
    </location>
    <ligand>
        <name>Mg(2+)</name>
        <dbReference type="ChEBI" id="CHEBI:18420"/>
    </ligand>
</feature>
<comment type="function">
    <text evidence="7">Converts 2-succinyl-6-hydroxy-2,4-cyclohexadiene-1-carboxylate (SHCHC) to 2-succinylbenzoate (OSB).</text>
</comment>
<evidence type="ECO:0000256" key="3">
    <source>
        <dbReference type="ARBA" id="ARBA00022723"/>
    </source>
</evidence>
<evidence type="ECO:0000256" key="6">
    <source>
        <dbReference type="ARBA" id="ARBA00029491"/>
    </source>
</evidence>
<accession>A0A1H1DIY3</accession>
<evidence type="ECO:0000256" key="4">
    <source>
        <dbReference type="ARBA" id="ARBA00022842"/>
    </source>
</evidence>
<name>A0A1H1DIY3_9BACI</name>
<dbReference type="PANTHER" id="PTHR48073">
    <property type="entry name" value="O-SUCCINYLBENZOATE SYNTHASE-RELATED"/>
    <property type="match status" value="1"/>
</dbReference>
<dbReference type="GO" id="GO:0043748">
    <property type="term" value="F:O-succinylbenzoate synthase activity"/>
    <property type="evidence" value="ECO:0007669"/>
    <property type="project" value="UniProtKB-EC"/>
</dbReference>
<feature type="active site" description="Proton donor" evidence="7">
    <location>
        <position position="166"/>
    </location>
</feature>
<dbReference type="NCBIfam" id="TIGR01928">
    <property type="entry name" value="menC_lowGC_arch"/>
    <property type="match status" value="1"/>
</dbReference>
<evidence type="ECO:0000256" key="1">
    <source>
        <dbReference type="ARBA" id="ARBA00001968"/>
    </source>
</evidence>
<dbReference type="GO" id="GO:0009234">
    <property type="term" value="P:menaquinone biosynthetic process"/>
    <property type="evidence" value="ECO:0007669"/>
    <property type="project" value="UniProtKB-UniRule"/>
</dbReference>
<feature type="binding site" evidence="7">
    <location>
        <position position="191"/>
    </location>
    <ligand>
        <name>Mg(2+)</name>
        <dbReference type="ChEBI" id="CHEBI:18420"/>
    </ligand>
</feature>
<dbReference type="PANTHER" id="PTHR48073:SF5">
    <property type="entry name" value="O-SUCCINYLBENZOATE SYNTHASE"/>
    <property type="match status" value="1"/>
</dbReference>
<dbReference type="GO" id="GO:0000287">
    <property type="term" value="F:magnesium ion binding"/>
    <property type="evidence" value="ECO:0007669"/>
    <property type="project" value="UniProtKB-UniRule"/>
</dbReference>
<dbReference type="InterPro" id="IPR013342">
    <property type="entry name" value="Mandelate_racemase_C"/>
</dbReference>
<comment type="pathway">
    <text evidence="7">Quinol/quinone metabolism; menaquinone biosynthesis.</text>
</comment>
<dbReference type="SFLD" id="SFLDF00009">
    <property type="entry name" value="o-succinylbenzoate_synthase"/>
    <property type="match status" value="1"/>
</dbReference>
<dbReference type="GO" id="GO:0016854">
    <property type="term" value="F:racemase and epimerase activity"/>
    <property type="evidence" value="ECO:0007669"/>
    <property type="project" value="UniProtKB-ARBA"/>
</dbReference>
<dbReference type="InterPro" id="IPR047585">
    <property type="entry name" value="MenC"/>
</dbReference>
<keyword evidence="10" id="KW-1185">Reference proteome</keyword>
<feature type="binding site" evidence="7">
    <location>
        <position position="241"/>
    </location>
    <ligand>
        <name>Mg(2+)</name>
        <dbReference type="ChEBI" id="CHEBI:18420"/>
    </ligand>
</feature>
<sequence length="371" mass="41937">MTIPIKQFKLRRLRMMLNNPFTTSFGTIQEKEFFVTEAIDEEGNRGFGESVAFTSPWYNEETVQTTQHMIKDFLIKLIQENKISHPDDLLEVFKPIRGNNMAKSALEGAIWDLYAKRLNIPLYEALGGTKKEIDVGISIGIQPSVEKLLQTINYYVKEGYKRIKIKIKPGWDYEVLREVKSHFPTVPIMADANSAYTLKDIDHLQKLDELDLLMIEQPLAHDDIVDHSKLQAAMHTPICLDESIHSLEDTQKAIQLQSCKIINIKIGRVGGLSEAKRIHDVCKQNGIDVWCGGMLEAGIGRAHNIALTTLPQFVLPGDTAASALYWKKDIIKPEVVVENGVISVPDRPGIGYEIDEQALKNFTVEEEVFHL</sequence>
<dbReference type="SFLD" id="SFLDS00001">
    <property type="entry name" value="Enolase"/>
    <property type="match status" value="1"/>
</dbReference>
<dbReference type="InterPro" id="IPR010197">
    <property type="entry name" value="OSBS/NAAAR"/>
</dbReference>
<comment type="cofactor">
    <cofactor evidence="1 7">
        <name>a divalent metal cation</name>
        <dbReference type="ChEBI" id="CHEBI:60240"/>
    </cofactor>
</comment>
<comment type="pathway">
    <text evidence="7">Quinol/quinone metabolism; 1,4-dihydroxy-2-naphthoate biosynthesis; 1,4-dihydroxy-2-naphthoate from chorismate: step 4/7.</text>
</comment>
<organism evidence="9 10">
    <name type="scientific">Virgibacillus salinus</name>
    <dbReference type="NCBI Taxonomy" id="553311"/>
    <lineage>
        <taxon>Bacteria</taxon>
        <taxon>Bacillati</taxon>
        <taxon>Bacillota</taxon>
        <taxon>Bacilli</taxon>
        <taxon>Bacillales</taxon>
        <taxon>Bacillaceae</taxon>
        <taxon>Virgibacillus</taxon>
    </lineage>
</organism>
<dbReference type="SUPFAM" id="SSF54826">
    <property type="entry name" value="Enolase N-terminal domain-like"/>
    <property type="match status" value="1"/>
</dbReference>
<dbReference type="UniPathway" id="UPA01057">
    <property type="reaction ID" value="UER00165"/>
</dbReference>
<feature type="active site" description="Proton acceptor" evidence="7">
    <location>
        <position position="265"/>
    </location>
</feature>
<gene>
    <name evidence="7" type="primary">menC</name>
    <name evidence="9" type="ORF">SAMN05216231_2442</name>
</gene>
<dbReference type="InterPro" id="IPR029017">
    <property type="entry name" value="Enolase-like_N"/>
</dbReference>
<dbReference type="AlphaFoldDB" id="A0A1H1DIY3"/>
<dbReference type="SFLD" id="SFLDG00180">
    <property type="entry name" value="muconate_cycloisomerase"/>
    <property type="match status" value="1"/>
</dbReference>
<dbReference type="EMBL" id="FNKD01000003">
    <property type="protein sequence ID" value="SDQ76521.1"/>
    <property type="molecule type" value="Genomic_DNA"/>
</dbReference>
<comment type="similarity">
    <text evidence="7">Belongs to the mandelate racemase/muconate lactonizing enzyme family. MenC type 2 subfamily.</text>
</comment>
<dbReference type="RefSeq" id="WP_092493268.1">
    <property type="nucleotide sequence ID" value="NZ_FNKD01000003.1"/>
</dbReference>
<evidence type="ECO:0000313" key="10">
    <source>
        <dbReference type="Proteomes" id="UP000199444"/>
    </source>
</evidence>
<dbReference type="Proteomes" id="UP000199444">
    <property type="component" value="Unassembled WGS sequence"/>
</dbReference>
<comment type="catalytic activity">
    <reaction evidence="7">
        <text>(1R,6R)-6-hydroxy-2-succinyl-cyclohexa-2,4-diene-1-carboxylate = 2-succinylbenzoate + H2O</text>
        <dbReference type="Rhea" id="RHEA:10196"/>
        <dbReference type="ChEBI" id="CHEBI:15377"/>
        <dbReference type="ChEBI" id="CHEBI:18325"/>
        <dbReference type="ChEBI" id="CHEBI:58689"/>
        <dbReference type="EC" id="4.2.1.113"/>
    </reaction>
</comment>
<dbReference type="Pfam" id="PF13378">
    <property type="entry name" value="MR_MLE_C"/>
    <property type="match status" value="1"/>
</dbReference>
<proteinExistence type="inferred from homology"/>
<dbReference type="CDD" id="cd03317">
    <property type="entry name" value="NAAAR"/>
    <property type="match status" value="1"/>
</dbReference>